<dbReference type="EMBL" id="BK015449">
    <property type="protein sequence ID" value="DAE07396.1"/>
    <property type="molecule type" value="Genomic_DNA"/>
</dbReference>
<name>A0A8S5PMI4_9CAUD</name>
<sequence>MTRTYSELVSIPSFEERYQYLRLLGAVGDETFGFDRVFNQMFYRSGEWKRVRKQIILRDNGCDLAFPGQEIRYEPIIIHHLNPITIDDIQEKTDYLLNPEYLICCRDKTHRAIHYGDESLLNLNTVERRPNDTCPWR</sequence>
<proteinExistence type="predicted"/>
<dbReference type="GO" id="GO:0004519">
    <property type="term" value="F:endonuclease activity"/>
    <property type="evidence" value="ECO:0007669"/>
    <property type="project" value="UniProtKB-KW"/>
</dbReference>
<organism evidence="1">
    <name type="scientific">Siphoviridae sp. ct8M020</name>
    <dbReference type="NCBI Taxonomy" id="2825362"/>
    <lineage>
        <taxon>Viruses</taxon>
        <taxon>Duplodnaviria</taxon>
        <taxon>Heunggongvirae</taxon>
        <taxon>Uroviricota</taxon>
        <taxon>Caudoviricetes</taxon>
    </lineage>
</organism>
<evidence type="ECO:0000313" key="1">
    <source>
        <dbReference type="EMBL" id="DAE07396.1"/>
    </source>
</evidence>
<keyword evidence="1" id="KW-0255">Endonuclease</keyword>
<keyword evidence="1" id="KW-0378">Hydrolase</keyword>
<accession>A0A8S5PMI4</accession>
<keyword evidence="1" id="KW-0540">Nuclease</keyword>
<reference evidence="1" key="1">
    <citation type="journal article" date="2021" name="Proc. Natl. Acad. Sci. U.S.A.">
        <title>A Catalog of Tens of Thousands of Viruses from Human Metagenomes Reveals Hidden Associations with Chronic Diseases.</title>
        <authorList>
            <person name="Tisza M.J."/>
            <person name="Buck C.B."/>
        </authorList>
    </citation>
    <scope>NUCLEOTIDE SEQUENCE</scope>
    <source>
        <strain evidence="1">Ct8M020</strain>
    </source>
</reference>
<protein>
    <submittedName>
        <fullName evidence="1">HNH endonuclease bacteriophage, HNH Endonuclease, DNA.52A</fullName>
    </submittedName>
</protein>